<organism evidence="1 2">
    <name type="scientific">Cupriavidus campinensis</name>
    <dbReference type="NCBI Taxonomy" id="151783"/>
    <lineage>
        <taxon>Bacteria</taxon>
        <taxon>Pseudomonadati</taxon>
        <taxon>Pseudomonadota</taxon>
        <taxon>Betaproteobacteria</taxon>
        <taxon>Burkholderiales</taxon>
        <taxon>Burkholderiaceae</taxon>
        <taxon>Cupriavidus</taxon>
    </lineage>
</organism>
<name>A0AAE9I084_9BURK</name>
<evidence type="ECO:0008006" key="3">
    <source>
        <dbReference type="Google" id="ProtNLM"/>
    </source>
</evidence>
<proteinExistence type="predicted"/>
<evidence type="ECO:0000313" key="1">
    <source>
        <dbReference type="EMBL" id="URF05163.1"/>
    </source>
</evidence>
<reference evidence="1" key="1">
    <citation type="journal article" date="2022" name="Microbiol. Resour. Announc.">
        <title>Genome Sequence of Cupriavidus campinensis Strain G5, a Member of a Bacterial Consortium Capable of Polyethylene Degradation.</title>
        <authorList>
            <person name="Schneider B."/>
            <person name="Pfeiffer F."/>
            <person name="Dyall-Smith M."/>
            <person name="Kunte H.J."/>
        </authorList>
    </citation>
    <scope>NUCLEOTIDE SEQUENCE</scope>
    <source>
        <strain evidence="1">G5</strain>
    </source>
</reference>
<sequence length="203" mass="22694">MTQTLTSPTTGKTLVRAGVRATTLTRFDEAKPIPVQREFIEVVVFDSRLLSRGSQWGHAAIEIDGTVYSRAPILFFKGGYRKYLIGNTRRWRTKPDGTIGKGVYRDAVGLLMWVSLREKALIRDELERRVAVNAKYSLFDNSCSSNVADVLELAGIMARDPRAFGELTPVMPAELLGVLKKSNRLVETRNYKKGWEGGASANW</sequence>
<dbReference type="EMBL" id="CP097330">
    <property type="protein sequence ID" value="URF05163.1"/>
    <property type="molecule type" value="Genomic_DNA"/>
</dbReference>
<dbReference type="AlphaFoldDB" id="A0AAE9I084"/>
<protein>
    <recommendedName>
        <fullName evidence="3">DUF4105 domain-containing protein</fullName>
    </recommendedName>
</protein>
<evidence type="ECO:0000313" key="2">
    <source>
        <dbReference type="Proteomes" id="UP001056132"/>
    </source>
</evidence>
<dbReference type="RefSeq" id="WP_211943814.1">
    <property type="nucleotide sequence ID" value="NZ_CAJPVH010000046.1"/>
</dbReference>
<accession>A0AAE9I084</accession>
<reference evidence="1" key="2">
    <citation type="submission" date="2022-05" db="EMBL/GenBank/DDBJ databases">
        <authorList>
            <person name="Kunte H.-J."/>
        </authorList>
    </citation>
    <scope>NUCLEOTIDE SEQUENCE</scope>
    <source>
        <strain evidence="1">G5</strain>
    </source>
</reference>
<gene>
    <name evidence="1" type="ORF">M5D45_04850</name>
</gene>
<dbReference type="Proteomes" id="UP001056132">
    <property type="component" value="Chromosome 1"/>
</dbReference>
<dbReference type="KEGG" id="ccam:M5D45_04850"/>